<accession>A0ABP8WF03</accession>
<gene>
    <name evidence="1" type="ORF">GCM10023215_25580</name>
</gene>
<keyword evidence="2" id="KW-1185">Reference proteome</keyword>
<name>A0ABP8WF03_9PSEU</name>
<protein>
    <recommendedName>
        <fullName evidence="3">MgtE intracellular N domain-containing protein</fullName>
    </recommendedName>
</protein>
<evidence type="ECO:0000313" key="1">
    <source>
        <dbReference type="EMBL" id="GAA4688488.1"/>
    </source>
</evidence>
<dbReference type="Proteomes" id="UP001500325">
    <property type="component" value="Unassembled WGS sequence"/>
</dbReference>
<comment type="caution">
    <text evidence="1">The sequence shown here is derived from an EMBL/GenBank/DDBJ whole genome shotgun (WGS) entry which is preliminary data.</text>
</comment>
<sequence>MLADPPATLSVLLADPPAPLSALLADPPAALSALLADPPAALSAVLADPPAAPHPGAASRNCSSSTLELAMLADPLTQSGSQTLANAPARRP</sequence>
<organism evidence="1 2">
    <name type="scientific">Pseudonocardia yuanmonensis</name>
    <dbReference type="NCBI Taxonomy" id="1095914"/>
    <lineage>
        <taxon>Bacteria</taxon>
        <taxon>Bacillati</taxon>
        <taxon>Actinomycetota</taxon>
        <taxon>Actinomycetes</taxon>
        <taxon>Pseudonocardiales</taxon>
        <taxon>Pseudonocardiaceae</taxon>
        <taxon>Pseudonocardia</taxon>
    </lineage>
</organism>
<reference evidence="2" key="1">
    <citation type="journal article" date="2019" name="Int. J. Syst. Evol. Microbiol.">
        <title>The Global Catalogue of Microorganisms (GCM) 10K type strain sequencing project: providing services to taxonomists for standard genome sequencing and annotation.</title>
        <authorList>
            <consortium name="The Broad Institute Genomics Platform"/>
            <consortium name="The Broad Institute Genome Sequencing Center for Infectious Disease"/>
            <person name="Wu L."/>
            <person name="Ma J."/>
        </authorList>
    </citation>
    <scope>NUCLEOTIDE SEQUENCE [LARGE SCALE GENOMIC DNA]</scope>
    <source>
        <strain evidence="2">JCM 18055</strain>
    </source>
</reference>
<dbReference type="EMBL" id="BAABIC010000007">
    <property type="protein sequence ID" value="GAA4688488.1"/>
    <property type="molecule type" value="Genomic_DNA"/>
</dbReference>
<proteinExistence type="predicted"/>
<evidence type="ECO:0008006" key="3">
    <source>
        <dbReference type="Google" id="ProtNLM"/>
    </source>
</evidence>
<evidence type="ECO:0000313" key="2">
    <source>
        <dbReference type="Proteomes" id="UP001500325"/>
    </source>
</evidence>